<dbReference type="AlphaFoldDB" id="A0A2C5ZIV1"/>
<gene>
    <name evidence="2" type="ORF">CA836_06375</name>
</gene>
<keyword evidence="1" id="KW-0175">Coiled coil</keyword>
<evidence type="ECO:0000313" key="3">
    <source>
        <dbReference type="Proteomes" id="UP000223525"/>
    </source>
</evidence>
<sequence>MYNKKSVFFNNDDISFCKENILFNIDTIFYNDEFQSYSYGLRLDFLHTRNSFNGDLKKFADNRDYLKFKDKMDTIKNDGVLFFTNNKLITYLQKNIDAADFIKIYNKKQVIKRSRNGDIFKEYNLYKFFLGFDTEYKSNIQYNARLNQVDDLNIEKMNILKNDDEVISYQFSLQITDDLFVNTIIFPYKTGFELNCDEIINSSIDFYMDTLFADYNKHIDKLDITLIAHKNIVDFSKIENFVNLKMLDNKEYKLPKRLAGLRTVRNCFITGKPLHLGYWDNSRNYKTIGILNLRDSLLLDNPQSLRKLGDSLGFKKLEIGDNIEYMEDLKDNNINAFIMYALQDANIVVNFLYSLYREKLDEDKKVPLTIGGESATYTRDTLKELYNFNNDTFDKVFRGFDTYRTQRNKKQEYPKDIDFHFNLFSKNYYGGRNQTFYHGHFFGQFYDIDGSKFYPVMASIIPLLDFTDYQYLESGEVKEDSFNWTEEEVGYALVDFDYSTVDEKLLTCITLPTKEKNEDYGLLYTRKGTNVFTTLTELKSAFKLGAKITIHTGIKFNLYTIDENKKYPLALLFKDLINKRNQYKKGTPENKFWKLVANSITGKIGQGLKHKRVYSYNIAEMDEIPHSKITSPPYIVEITSLGRTIITEVMNCFILEGWKIINVVTDGFLARSPEDKVITENDINNIVKKYIDDLRFPTLKRWKAALERLGEKNFLEIKHSGIELLSVKTRVMALLNKEDESLSQFSSTGYITPPEWSNYTKNNTIKAFIDLVINRVERIKIKGKKLVTGRDIREGKGTSAKMVDKSLSFNYDFKCKVVEQIEENDYITYKTKTWETIEEFRKEKRYRERNKDIQIINCKGDINMELLEQLREYNFRGIDKKNEFKELTEKFLIMVAKTKIFAIAGLGQELNFDLLKNLLELKNITLKIDKRAFGKLKLQKNIADNLEDLKNKINIQLNQLFESEKIRFYLAGTENNILKYKEVLMTKKVETKKQKKEREEKEKEITILKNELELKDIKYKN</sequence>
<comment type="caution">
    <text evidence="2">The sequence shown here is derived from an EMBL/GenBank/DDBJ whole genome shotgun (WGS) entry which is preliminary data.</text>
</comment>
<name>A0A2C5ZIV1_FUSNP</name>
<feature type="coiled-coil region" evidence="1">
    <location>
        <begin position="939"/>
        <end position="1018"/>
    </location>
</feature>
<dbReference type="RefSeq" id="WP_099002787.1">
    <property type="nucleotide sequence ID" value="NZ_CP077159.1"/>
</dbReference>
<dbReference type="SUPFAM" id="SSF56672">
    <property type="entry name" value="DNA/RNA polymerases"/>
    <property type="match status" value="1"/>
</dbReference>
<evidence type="ECO:0000313" key="2">
    <source>
        <dbReference type="EMBL" id="PHH99339.1"/>
    </source>
</evidence>
<evidence type="ECO:0000256" key="1">
    <source>
        <dbReference type="SAM" id="Coils"/>
    </source>
</evidence>
<dbReference type="Proteomes" id="UP000223525">
    <property type="component" value="Unassembled WGS sequence"/>
</dbReference>
<organism evidence="2 3">
    <name type="scientific">Fusobacterium nucleatum subsp. polymorphum</name>
    <name type="common">Fusobacterium polymorphum</name>
    <dbReference type="NCBI Taxonomy" id="76857"/>
    <lineage>
        <taxon>Bacteria</taxon>
        <taxon>Fusobacteriati</taxon>
        <taxon>Fusobacteriota</taxon>
        <taxon>Fusobacteriia</taxon>
        <taxon>Fusobacteriales</taxon>
        <taxon>Fusobacteriaceae</taxon>
        <taxon>Fusobacterium</taxon>
    </lineage>
</organism>
<evidence type="ECO:0008006" key="4">
    <source>
        <dbReference type="Google" id="ProtNLM"/>
    </source>
</evidence>
<accession>A0A2C5ZIV1</accession>
<protein>
    <recommendedName>
        <fullName evidence="4">DNA-directed DNA polymerase</fullName>
    </recommendedName>
</protein>
<dbReference type="EMBL" id="NIRK01000001">
    <property type="protein sequence ID" value="PHH99339.1"/>
    <property type="molecule type" value="Genomic_DNA"/>
</dbReference>
<proteinExistence type="predicted"/>
<dbReference type="InterPro" id="IPR043502">
    <property type="entry name" value="DNA/RNA_pol_sf"/>
</dbReference>
<reference evidence="2 3" key="1">
    <citation type="submission" date="2017-06" db="EMBL/GenBank/DDBJ databases">
        <title>Draft genome sequence of Fusobacterium nucleatum subsp. polymorphum KCOM 1248 (=ChDC F113).</title>
        <authorList>
            <person name="Kook J.-K."/>
            <person name="Park S.-N."/>
            <person name="Lim Y.K."/>
            <person name="Roh H."/>
        </authorList>
    </citation>
    <scope>NUCLEOTIDE SEQUENCE [LARGE SCALE GENOMIC DNA]</scope>
    <source>
        <strain evidence="3">KCOM 1248 (ChDC F113)</strain>
    </source>
</reference>